<feature type="transmembrane region" description="Helical" evidence="6">
    <location>
        <begin position="6"/>
        <end position="23"/>
    </location>
</feature>
<feature type="transmembrane region" description="Helical" evidence="6">
    <location>
        <begin position="93"/>
        <end position="111"/>
    </location>
</feature>
<feature type="transmembrane region" description="Helical" evidence="6">
    <location>
        <begin position="242"/>
        <end position="263"/>
    </location>
</feature>
<protein>
    <submittedName>
        <fullName evidence="8">Unannotated protein</fullName>
    </submittedName>
</protein>
<dbReference type="PANTHER" id="PTHR35007">
    <property type="entry name" value="INTEGRAL MEMBRANE PROTEIN-RELATED"/>
    <property type="match status" value="1"/>
</dbReference>
<accession>A0A6J6KTL6</accession>
<reference evidence="8" key="1">
    <citation type="submission" date="2020-05" db="EMBL/GenBank/DDBJ databases">
        <authorList>
            <person name="Chiriac C."/>
            <person name="Salcher M."/>
            <person name="Ghai R."/>
            <person name="Kavagutti S V."/>
        </authorList>
    </citation>
    <scope>NUCLEOTIDE SEQUENCE</scope>
</reference>
<feature type="domain" description="Type II secretion system protein GspF" evidence="7">
    <location>
        <begin position="134"/>
        <end position="257"/>
    </location>
</feature>
<sequence length="271" mass="30556">MAPIEMVIPVLLALGGALLYLAHEDEQELETHRILAKTRSRIVRISDRSNVKDRLMRIGRDNQYENFRIHQVSYSIFGGSLAWVLSFIVKNDFVLATIFGALMAFSIYFLVDKNLTREVAQYRSQVESEFPAIIEMLTLALSAGETPLGAMTRLSTRSDSYLAKEFIIVVADVRRGKAFHVALDDFGRRVDSAVIRRFIDALITAMLRGAPLIEVLQRHAAEARQTQRNFLMDKAGKAETSMMIPVVFLILPVSILFALWPSVTHLNLFAN</sequence>
<keyword evidence="3 6" id="KW-0812">Transmembrane</keyword>
<dbReference type="InterPro" id="IPR018076">
    <property type="entry name" value="T2SS_GspF_dom"/>
</dbReference>
<evidence type="ECO:0000256" key="1">
    <source>
        <dbReference type="ARBA" id="ARBA00004651"/>
    </source>
</evidence>
<keyword evidence="2" id="KW-1003">Cell membrane</keyword>
<evidence type="ECO:0000256" key="4">
    <source>
        <dbReference type="ARBA" id="ARBA00022989"/>
    </source>
</evidence>
<evidence type="ECO:0000256" key="2">
    <source>
        <dbReference type="ARBA" id="ARBA00022475"/>
    </source>
</evidence>
<evidence type="ECO:0000256" key="6">
    <source>
        <dbReference type="SAM" id="Phobius"/>
    </source>
</evidence>
<proteinExistence type="predicted"/>
<organism evidence="8">
    <name type="scientific">freshwater metagenome</name>
    <dbReference type="NCBI Taxonomy" id="449393"/>
    <lineage>
        <taxon>unclassified sequences</taxon>
        <taxon>metagenomes</taxon>
        <taxon>ecological metagenomes</taxon>
    </lineage>
</organism>
<dbReference type="PANTHER" id="PTHR35007:SF2">
    <property type="entry name" value="PILUS ASSEMBLE PROTEIN"/>
    <property type="match status" value="1"/>
</dbReference>
<dbReference type="Pfam" id="PF00482">
    <property type="entry name" value="T2SSF"/>
    <property type="match status" value="1"/>
</dbReference>
<dbReference type="InterPro" id="IPR042094">
    <property type="entry name" value="T2SS_GspF_sf"/>
</dbReference>
<evidence type="ECO:0000256" key="5">
    <source>
        <dbReference type="ARBA" id="ARBA00023136"/>
    </source>
</evidence>
<evidence type="ECO:0000259" key="7">
    <source>
        <dbReference type="Pfam" id="PF00482"/>
    </source>
</evidence>
<evidence type="ECO:0000313" key="8">
    <source>
        <dbReference type="EMBL" id="CAB4652258.1"/>
    </source>
</evidence>
<dbReference type="GO" id="GO:0005886">
    <property type="term" value="C:plasma membrane"/>
    <property type="evidence" value="ECO:0007669"/>
    <property type="project" value="UniProtKB-SubCell"/>
</dbReference>
<comment type="subcellular location">
    <subcellularLocation>
        <location evidence="1">Cell membrane</location>
        <topology evidence="1">Multi-pass membrane protein</topology>
    </subcellularLocation>
</comment>
<keyword evidence="5 6" id="KW-0472">Membrane</keyword>
<evidence type="ECO:0000256" key="3">
    <source>
        <dbReference type="ARBA" id="ARBA00022692"/>
    </source>
</evidence>
<dbReference type="Gene3D" id="1.20.81.30">
    <property type="entry name" value="Type II secretion system (T2SS), domain F"/>
    <property type="match status" value="1"/>
</dbReference>
<gene>
    <name evidence="8" type="ORF">UFOPK2254_00225</name>
</gene>
<dbReference type="AlphaFoldDB" id="A0A6J6KTL6"/>
<keyword evidence="4 6" id="KW-1133">Transmembrane helix</keyword>
<feature type="transmembrane region" description="Helical" evidence="6">
    <location>
        <begin position="67"/>
        <end position="87"/>
    </location>
</feature>
<name>A0A6J6KTL6_9ZZZZ</name>
<dbReference type="EMBL" id="CAEZWO010000013">
    <property type="protein sequence ID" value="CAB4652258.1"/>
    <property type="molecule type" value="Genomic_DNA"/>
</dbReference>